<dbReference type="PANTHER" id="PTHR34700:SF4">
    <property type="entry name" value="PHAGE-LIKE ELEMENT PBSX PROTEIN XKDP"/>
    <property type="match status" value="1"/>
</dbReference>
<dbReference type="InterPro" id="IPR018392">
    <property type="entry name" value="LysM"/>
</dbReference>
<dbReference type="Pfam" id="PF01476">
    <property type="entry name" value="LysM"/>
    <property type="match status" value="2"/>
</dbReference>
<keyword evidence="1" id="KW-1133">Transmembrane helix</keyword>
<dbReference type="PROSITE" id="PS51782">
    <property type="entry name" value="LYSM"/>
    <property type="match status" value="2"/>
</dbReference>
<dbReference type="PANTHER" id="PTHR34700">
    <property type="entry name" value="POTASSIUM BINDING PROTEIN KBP"/>
    <property type="match status" value="1"/>
</dbReference>
<protein>
    <recommendedName>
        <fullName evidence="2">LysM domain-containing protein</fullName>
    </recommendedName>
</protein>
<comment type="caution">
    <text evidence="3">The sequence shown here is derived from an EMBL/GenBank/DDBJ whole genome shotgun (WGS) entry which is preliminary data.</text>
</comment>
<dbReference type="STRING" id="1798383.A3D78_00415"/>
<name>A0A1F5ZUC9_9BACT</name>
<feature type="domain" description="LysM" evidence="2">
    <location>
        <begin position="131"/>
        <end position="178"/>
    </location>
</feature>
<sequence>MWKKLRQKLELPESYISITLGFLVVLVAGILTYNYFVKNQIQKTQEEQKKAEEEQPAGLPVLPTTYTTQEGDTLWEIALKHYNSGYNWVTLAEANNLTSPDYLEVGQKLTIPIAEVIKPPGEILSTQAPPKKYTVVKDDSLWKIAEREYGTGYDWTRILEYNNLTNPDLIYPGNVLMLPK</sequence>
<evidence type="ECO:0000259" key="2">
    <source>
        <dbReference type="PROSITE" id="PS51782"/>
    </source>
</evidence>
<dbReference type="SMART" id="SM00257">
    <property type="entry name" value="LysM"/>
    <property type="match status" value="2"/>
</dbReference>
<reference evidence="3 4" key="1">
    <citation type="journal article" date="2016" name="Nat. Commun.">
        <title>Thousands of microbial genomes shed light on interconnected biogeochemical processes in an aquifer system.</title>
        <authorList>
            <person name="Anantharaman K."/>
            <person name="Brown C.T."/>
            <person name="Hug L.A."/>
            <person name="Sharon I."/>
            <person name="Castelle C.J."/>
            <person name="Probst A.J."/>
            <person name="Thomas B.C."/>
            <person name="Singh A."/>
            <person name="Wilkins M.J."/>
            <person name="Karaoz U."/>
            <person name="Brodie E.L."/>
            <person name="Williams K.H."/>
            <person name="Hubbard S.S."/>
            <person name="Banfield J.F."/>
        </authorList>
    </citation>
    <scope>NUCLEOTIDE SEQUENCE [LARGE SCALE GENOMIC DNA]</scope>
</reference>
<dbReference type="InterPro" id="IPR036779">
    <property type="entry name" value="LysM_dom_sf"/>
</dbReference>
<accession>A0A1F5ZUC9</accession>
<keyword evidence="1" id="KW-0472">Membrane</keyword>
<gene>
    <name evidence="3" type="ORF">A3D78_00415</name>
</gene>
<feature type="domain" description="LysM" evidence="2">
    <location>
        <begin position="64"/>
        <end position="111"/>
    </location>
</feature>
<dbReference type="Gene3D" id="3.10.350.10">
    <property type="entry name" value="LysM domain"/>
    <property type="match status" value="2"/>
</dbReference>
<evidence type="ECO:0000313" key="4">
    <source>
        <dbReference type="Proteomes" id="UP000176253"/>
    </source>
</evidence>
<keyword evidence="1" id="KW-0812">Transmembrane</keyword>
<feature type="transmembrane region" description="Helical" evidence="1">
    <location>
        <begin position="15"/>
        <end position="36"/>
    </location>
</feature>
<organism evidence="3 4">
    <name type="scientific">Candidatus Gottesmanbacteria bacterium RIFCSPHIGHO2_02_FULL_39_14</name>
    <dbReference type="NCBI Taxonomy" id="1798383"/>
    <lineage>
        <taxon>Bacteria</taxon>
        <taxon>Candidatus Gottesmaniibacteriota</taxon>
    </lineage>
</organism>
<evidence type="ECO:0000256" key="1">
    <source>
        <dbReference type="SAM" id="Phobius"/>
    </source>
</evidence>
<dbReference type="Proteomes" id="UP000176253">
    <property type="component" value="Unassembled WGS sequence"/>
</dbReference>
<dbReference type="CDD" id="cd00118">
    <property type="entry name" value="LysM"/>
    <property type="match status" value="2"/>
</dbReference>
<proteinExistence type="predicted"/>
<dbReference type="InterPro" id="IPR052196">
    <property type="entry name" value="Bact_Kbp"/>
</dbReference>
<dbReference type="AlphaFoldDB" id="A0A1F5ZUC9"/>
<evidence type="ECO:0000313" key="3">
    <source>
        <dbReference type="EMBL" id="OGG15935.1"/>
    </source>
</evidence>
<dbReference type="EMBL" id="MFJM01000064">
    <property type="protein sequence ID" value="OGG15935.1"/>
    <property type="molecule type" value="Genomic_DNA"/>
</dbReference>
<dbReference type="SUPFAM" id="SSF54106">
    <property type="entry name" value="LysM domain"/>
    <property type="match status" value="2"/>
</dbReference>